<proteinExistence type="predicted"/>
<evidence type="ECO:0000313" key="3">
    <source>
        <dbReference type="Proteomes" id="UP000010305"/>
    </source>
</evidence>
<dbReference type="Gene3D" id="1.10.10.10">
    <property type="entry name" value="Winged helix-like DNA-binding domain superfamily/Winged helix DNA-binding domain"/>
    <property type="match status" value="1"/>
</dbReference>
<protein>
    <submittedName>
        <fullName evidence="2">Sugar-specific transcriptional regulator TrmB superfamily</fullName>
    </submittedName>
</protein>
<dbReference type="InterPro" id="IPR036390">
    <property type="entry name" value="WH_DNA-bd_sf"/>
</dbReference>
<dbReference type="Proteomes" id="UP000010305">
    <property type="component" value="Unassembled WGS sequence"/>
</dbReference>
<dbReference type="EMBL" id="JH611156">
    <property type="protein sequence ID" value="EJP72069.1"/>
    <property type="molecule type" value="Genomic_DNA"/>
</dbReference>
<reference evidence="2 3" key="1">
    <citation type="journal article" date="2012" name="ISME J.">
        <title>Genomic insights to SAR86, an abundant and uncultivated marine bacterial lineage.</title>
        <authorList>
            <person name="Dupont C.L."/>
            <person name="Rusch D.B."/>
            <person name="Yooseph S."/>
            <person name="Lombardo M.J."/>
            <person name="Richter R.A."/>
            <person name="Valas R."/>
            <person name="Novotny M."/>
            <person name="Yee-Greenbaum J."/>
            <person name="Selengut J.D."/>
            <person name="Haft D.H."/>
            <person name="Halpern A.L."/>
            <person name="Lasken R.S."/>
            <person name="Nealson K."/>
            <person name="Friedman R."/>
            <person name="Venter J.C."/>
        </authorList>
    </citation>
    <scope>NUCLEOTIDE SEQUENCE [LARGE SCALE GENOMIC DNA]</scope>
</reference>
<organism evidence="2 3">
    <name type="scientific">SAR86 cluster bacterium SAR86A</name>
    <dbReference type="NCBI Taxonomy" id="1123866"/>
    <lineage>
        <taxon>Bacteria</taxon>
        <taxon>Pseudomonadati</taxon>
        <taxon>Pseudomonadota</taxon>
        <taxon>Gammaproteobacteria</taxon>
        <taxon>SAR86 cluster</taxon>
    </lineage>
</organism>
<dbReference type="AlphaFoldDB" id="J4KS46"/>
<name>J4KS46_9GAMM</name>
<dbReference type="HOGENOM" id="CLU_2345042_0_0_6"/>
<gene>
    <name evidence="2" type="ORF">NT01SARS_0556</name>
</gene>
<sequence>MGFNKLLYLVTLYFLMYYLLMPSKYTKDLTNILEMLWNIEKDLNLASYSETEKKVYHVIAWHLSTYGNCNITDVIQNSGFSRSTVYKTIKKFEQANLVYIQQSQGDKREFNLILAN</sequence>
<dbReference type="SUPFAM" id="SSF46785">
    <property type="entry name" value="Winged helix' DNA-binding domain"/>
    <property type="match status" value="1"/>
</dbReference>
<dbReference type="Pfam" id="PF01978">
    <property type="entry name" value="TrmB"/>
    <property type="match status" value="1"/>
</dbReference>
<dbReference type="InterPro" id="IPR036388">
    <property type="entry name" value="WH-like_DNA-bd_sf"/>
</dbReference>
<evidence type="ECO:0000259" key="1">
    <source>
        <dbReference type="Pfam" id="PF01978"/>
    </source>
</evidence>
<accession>J4KS46</accession>
<dbReference type="STRING" id="1123866.NT01SARS_0556"/>
<evidence type="ECO:0000313" key="2">
    <source>
        <dbReference type="EMBL" id="EJP72069.1"/>
    </source>
</evidence>
<dbReference type="InterPro" id="IPR002831">
    <property type="entry name" value="Tscrpt_reg_TrmB_N"/>
</dbReference>
<feature type="domain" description="Transcription regulator TrmB N-terminal" evidence="1">
    <location>
        <begin position="49"/>
        <end position="104"/>
    </location>
</feature>